<dbReference type="InterPro" id="IPR004089">
    <property type="entry name" value="MCPsignal_dom"/>
</dbReference>
<evidence type="ECO:0000313" key="9">
    <source>
        <dbReference type="EMBL" id="TWT83818.1"/>
    </source>
</evidence>
<evidence type="ECO:0000256" key="6">
    <source>
        <dbReference type="SAM" id="Phobius"/>
    </source>
</evidence>
<dbReference type="PRINTS" id="PR00260">
    <property type="entry name" value="CHEMTRNSDUCR"/>
</dbReference>
<evidence type="ECO:0000313" key="10">
    <source>
        <dbReference type="Proteomes" id="UP000315010"/>
    </source>
</evidence>
<dbReference type="OrthoDB" id="9814363at2"/>
<evidence type="ECO:0000259" key="7">
    <source>
        <dbReference type="PROSITE" id="PS50111"/>
    </source>
</evidence>
<protein>
    <submittedName>
        <fullName evidence="9">Methyl-accepting chemotaxis protein 1</fullName>
    </submittedName>
</protein>
<dbReference type="Proteomes" id="UP000315010">
    <property type="component" value="Unassembled WGS sequence"/>
</dbReference>
<organism evidence="9 10">
    <name type="scientific">Novipirellula herctigrandis</name>
    <dbReference type="NCBI Taxonomy" id="2527986"/>
    <lineage>
        <taxon>Bacteria</taxon>
        <taxon>Pseudomonadati</taxon>
        <taxon>Planctomycetota</taxon>
        <taxon>Planctomycetia</taxon>
        <taxon>Pirellulales</taxon>
        <taxon>Pirellulaceae</taxon>
        <taxon>Novipirellula</taxon>
    </lineage>
</organism>
<dbReference type="InterPro" id="IPR000727">
    <property type="entry name" value="T_SNARE_dom"/>
</dbReference>
<dbReference type="PANTHER" id="PTHR32089">
    <property type="entry name" value="METHYL-ACCEPTING CHEMOTAXIS PROTEIN MCPB"/>
    <property type="match status" value="1"/>
</dbReference>
<keyword evidence="3 5" id="KW-0807">Transducer</keyword>
<proteinExistence type="inferred from homology"/>
<dbReference type="PROSITE" id="PS50111">
    <property type="entry name" value="CHEMOTAXIS_TRANSDUC_2"/>
    <property type="match status" value="1"/>
</dbReference>
<comment type="subcellular location">
    <subcellularLocation>
        <location evidence="1">Cell inner membrane</location>
        <topology evidence="1">Multi-pass membrane protein</topology>
    </subcellularLocation>
</comment>
<dbReference type="Gene3D" id="1.20.120.30">
    <property type="entry name" value="Aspartate receptor, ligand-binding domain"/>
    <property type="match status" value="1"/>
</dbReference>
<comment type="caution">
    <text evidence="9">The sequence shown here is derived from an EMBL/GenBank/DDBJ whole genome shotgun (WGS) entry which is preliminary data.</text>
</comment>
<feature type="domain" description="Methyl-accepting transducer" evidence="7">
    <location>
        <begin position="144"/>
        <end position="366"/>
    </location>
</feature>
<dbReference type="PANTHER" id="PTHR32089:SF112">
    <property type="entry name" value="LYSOZYME-LIKE PROTEIN-RELATED"/>
    <property type="match status" value="1"/>
</dbReference>
<comment type="similarity">
    <text evidence="4">Belongs to the methyl-accepting chemotaxis (MCP) protein family.</text>
</comment>
<dbReference type="AlphaFoldDB" id="A0A5C5Z9D8"/>
<evidence type="ECO:0000256" key="4">
    <source>
        <dbReference type="ARBA" id="ARBA00029447"/>
    </source>
</evidence>
<dbReference type="PROSITE" id="PS50192">
    <property type="entry name" value="T_SNARE"/>
    <property type="match status" value="1"/>
</dbReference>
<dbReference type="Gene3D" id="1.10.287.950">
    <property type="entry name" value="Methyl-accepting chemotaxis protein"/>
    <property type="match status" value="1"/>
</dbReference>
<dbReference type="EMBL" id="SJPJ01000001">
    <property type="protein sequence ID" value="TWT83818.1"/>
    <property type="molecule type" value="Genomic_DNA"/>
</dbReference>
<dbReference type="InterPro" id="IPR025991">
    <property type="entry name" value="Chemoreceptor_zinc-bind_dom"/>
</dbReference>
<reference evidence="9 10" key="1">
    <citation type="submission" date="2019-02" db="EMBL/GenBank/DDBJ databases">
        <title>Deep-cultivation of Planctomycetes and their phenomic and genomic characterization uncovers novel biology.</title>
        <authorList>
            <person name="Wiegand S."/>
            <person name="Jogler M."/>
            <person name="Boedeker C."/>
            <person name="Pinto D."/>
            <person name="Vollmers J."/>
            <person name="Rivas-Marin E."/>
            <person name="Kohn T."/>
            <person name="Peeters S.H."/>
            <person name="Heuer A."/>
            <person name="Rast P."/>
            <person name="Oberbeckmann S."/>
            <person name="Bunk B."/>
            <person name="Jeske O."/>
            <person name="Meyerdierks A."/>
            <person name="Storesund J.E."/>
            <person name="Kallscheuer N."/>
            <person name="Luecker S."/>
            <person name="Lage O.M."/>
            <person name="Pohl T."/>
            <person name="Merkel B.J."/>
            <person name="Hornburger P."/>
            <person name="Mueller R.-W."/>
            <person name="Bruemmer F."/>
            <person name="Labrenz M."/>
            <person name="Spormann A.M."/>
            <person name="Op Den Camp H."/>
            <person name="Overmann J."/>
            <person name="Amann R."/>
            <person name="Jetten M.S.M."/>
            <person name="Mascher T."/>
            <person name="Medema M.H."/>
            <person name="Devos D.P."/>
            <person name="Kaster A.-K."/>
            <person name="Ovreas L."/>
            <person name="Rohde M."/>
            <person name="Galperin M.Y."/>
            <person name="Jogler C."/>
        </authorList>
    </citation>
    <scope>NUCLEOTIDE SEQUENCE [LARGE SCALE GENOMIC DNA]</scope>
    <source>
        <strain evidence="9 10">CA13</strain>
    </source>
</reference>
<feature type="transmembrane region" description="Helical" evidence="6">
    <location>
        <begin position="41"/>
        <end position="60"/>
    </location>
</feature>
<evidence type="ECO:0000256" key="3">
    <source>
        <dbReference type="ARBA" id="ARBA00023224"/>
    </source>
</evidence>
<dbReference type="Gene3D" id="6.10.340.10">
    <property type="match status" value="1"/>
</dbReference>
<gene>
    <name evidence="9" type="primary">mcp1</name>
    <name evidence="9" type="ORF">CA13_52890</name>
</gene>
<name>A0A5C5Z9D8_9BACT</name>
<feature type="domain" description="T-SNARE coiled-coil homology" evidence="8">
    <location>
        <begin position="289"/>
        <end position="351"/>
    </location>
</feature>
<evidence type="ECO:0000256" key="2">
    <source>
        <dbReference type="ARBA" id="ARBA00022519"/>
    </source>
</evidence>
<evidence type="ECO:0000259" key="8">
    <source>
        <dbReference type="PROSITE" id="PS50192"/>
    </source>
</evidence>
<evidence type="ECO:0000256" key="1">
    <source>
        <dbReference type="ARBA" id="ARBA00004429"/>
    </source>
</evidence>
<dbReference type="Pfam" id="PF13682">
    <property type="entry name" value="CZB"/>
    <property type="match status" value="1"/>
</dbReference>
<dbReference type="GO" id="GO:0005886">
    <property type="term" value="C:plasma membrane"/>
    <property type="evidence" value="ECO:0007669"/>
    <property type="project" value="UniProtKB-SubCell"/>
</dbReference>
<dbReference type="GO" id="GO:0004888">
    <property type="term" value="F:transmembrane signaling receptor activity"/>
    <property type="evidence" value="ECO:0007669"/>
    <property type="project" value="InterPro"/>
</dbReference>
<keyword evidence="2" id="KW-1003">Cell membrane</keyword>
<keyword evidence="2" id="KW-0997">Cell inner membrane</keyword>
<dbReference type="InterPro" id="IPR004090">
    <property type="entry name" value="Chemotax_Me-accpt_rcpt"/>
</dbReference>
<dbReference type="SMART" id="SM00283">
    <property type="entry name" value="MA"/>
    <property type="match status" value="1"/>
</dbReference>
<keyword evidence="10" id="KW-1185">Reference proteome</keyword>
<keyword evidence="6" id="KW-0812">Transmembrane</keyword>
<dbReference type="GO" id="GO:0007165">
    <property type="term" value="P:signal transduction"/>
    <property type="evidence" value="ECO:0007669"/>
    <property type="project" value="UniProtKB-KW"/>
</dbReference>
<sequence length="528" mass="56386">MRFEQKNAALTAGCCLLLSGFCLLPPSLVQGGTRISWFASLAILSGLAGLVTFYLTRRALRPFREINSRMQQMVEGELDLTHRFVSTGSNQSSELAKTLDQWMARLQQIIAAMGHNATAVFGATMELTSTTSGVSCETNVLLAEASSVSASTEQLSSTMQGMSASSTQMSANMLTISSAIEEMSVSIEEITRNASVGSDSAKSTQALAEASNENIQSLKSAADQIGKVIDVIQEIAEQTNLLALNATIEAARAGDAGKGFSVVASEVKALARQTADATLDIRNRVESIQLHTQDTVESIQAINTGIQEVGKASQCIASAVEQQSTATNEIASNTAQTAAASESISSSIGESAAVCQAITESISKMNCSIEHAGHGISVSQSESRQLTDIAEQVQGILNEFRIDRLPFHATPIKTAHTKWRVKLADMIAGKLEIRTSEAANAAGCAFGKWLQSEGKERFGQLDLFAAIESKHAEVHGFAAKIVESFHRGDKEQASEALSQFHTITDPLFKLLDQLEQKASETTELMKSK</sequence>
<evidence type="ECO:0000256" key="5">
    <source>
        <dbReference type="PROSITE-ProRule" id="PRU00284"/>
    </source>
</evidence>
<dbReference type="SUPFAM" id="SSF58104">
    <property type="entry name" value="Methyl-accepting chemotaxis protein (MCP) signaling domain"/>
    <property type="match status" value="1"/>
</dbReference>
<dbReference type="Pfam" id="PF00015">
    <property type="entry name" value="MCPsignal"/>
    <property type="match status" value="1"/>
</dbReference>
<keyword evidence="6" id="KW-1133">Transmembrane helix</keyword>
<dbReference type="GO" id="GO:0006935">
    <property type="term" value="P:chemotaxis"/>
    <property type="evidence" value="ECO:0007669"/>
    <property type="project" value="InterPro"/>
</dbReference>
<keyword evidence="6" id="KW-0472">Membrane</keyword>
<dbReference type="RefSeq" id="WP_146401218.1">
    <property type="nucleotide sequence ID" value="NZ_SJPJ01000001.1"/>
</dbReference>
<accession>A0A5C5Z9D8</accession>